<dbReference type="Proteomes" id="UP000024404">
    <property type="component" value="Unassembled WGS sequence"/>
</dbReference>
<feature type="domain" description="Treslin STD" evidence="2">
    <location>
        <begin position="156"/>
        <end position="296"/>
    </location>
</feature>
<feature type="compositionally biased region" description="Low complexity" evidence="1">
    <location>
        <begin position="511"/>
        <end position="525"/>
    </location>
</feature>
<dbReference type="EnsemblMetazoa" id="OVOC1246.1">
    <property type="protein sequence ID" value="OVOC1246.1"/>
    <property type="gene ID" value="WBGene00238055"/>
</dbReference>
<evidence type="ECO:0000313" key="3">
    <source>
        <dbReference type="EnsemblMetazoa" id="OVOC1246.1"/>
    </source>
</evidence>
<dbReference type="Pfam" id="PF21855">
    <property type="entry name" value="Treslin_STD"/>
    <property type="match status" value="1"/>
</dbReference>
<evidence type="ECO:0000259" key="2">
    <source>
        <dbReference type="Pfam" id="PF21855"/>
    </source>
</evidence>
<feature type="region of interest" description="Disordered" evidence="1">
    <location>
        <begin position="726"/>
        <end position="901"/>
    </location>
</feature>
<dbReference type="EMBL" id="CMVM020000034">
    <property type="status" value="NOT_ANNOTATED_CDS"/>
    <property type="molecule type" value="Genomic_DNA"/>
</dbReference>
<feature type="compositionally biased region" description="Polar residues" evidence="1">
    <location>
        <begin position="865"/>
        <end position="874"/>
    </location>
</feature>
<feature type="compositionally biased region" description="Basic and acidic residues" evidence="1">
    <location>
        <begin position="736"/>
        <end position="759"/>
    </location>
</feature>
<feature type="compositionally biased region" description="Polar residues" evidence="1">
    <location>
        <begin position="780"/>
        <end position="791"/>
    </location>
</feature>
<feature type="compositionally biased region" description="Low complexity" evidence="1">
    <location>
        <begin position="801"/>
        <end position="812"/>
    </location>
</feature>
<dbReference type="InterPro" id="IPR053920">
    <property type="entry name" value="Treslin_STD"/>
</dbReference>
<organism evidence="3 4">
    <name type="scientific">Onchocerca volvulus</name>
    <dbReference type="NCBI Taxonomy" id="6282"/>
    <lineage>
        <taxon>Eukaryota</taxon>
        <taxon>Metazoa</taxon>
        <taxon>Ecdysozoa</taxon>
        <taxon>Nematoda</taxon>
        <taxon>Chromadorea</taxon>
        <taxon>Rhabditida</taxon>
        <taxon>Spirurina</taxon>
        <taxon>Spiruromorpha</taxon>
        <taxon>Filarioidea</taxon>
        <taxon>Onchocercidae</taxon>
        <taxon>Onchocerca</taxon>
    </lineage>
</organism>
<name>A0A8R1TM22_ONCVO</name>
<feature type="region of interest" description="Disordered" evidence="1">
    <location>
        <begin position="347"/>
        <end position="454"/>
    </location>
</feature>
<keyword evidence="4" id="KW-1185">Reference proteome</keyword>
<reference evidence="3" key="2">
    <citation type="submission" date="2022-06" db="UniProtKB">
        <authorList>
            <consortium name="EnsemblMetazoa"/>
        </authorList>
    </citation>
    <scope>IDENTIFICATION</scope>
</reference>
<sequence>MEQQRSFEDAAFELFKSLSPGRNFKRDEVPYQTIREIVGKHLNSMDPEKRQLLEARMKGEIEQGPSETNSKVDSRGPSPNKPKSISEYRNLLVADRHHLLPKLEDFNEAQKIHLKYPKSVRKFVRARTERRLASESNDYVNIVCDEKKLPEVFQPIYNQILQKRKKSLQCYHMIINTLHHYFMRTTWSDLVLDLVNEFIEKHIILTCDDLTTKYDREERTVDIFERLREYELMVLLELHLIKKNPEKIEETEVVNKLGFLVFVADSVYMKNFLDEIVCDQFAHIMPKAIVYIYEELCIKMPFDLDDRSADASISRVLETREMGRRSNRKMGPGSAAMLALERKAGAKKIEKEGKHKKRKSDESSSEPESGKPKMGLRARARQAERISKRIAAREKEKRSENKEVEEEKVGESGSSSSDTISEGDDLGEIVVPSTPKSKMKKKFDEKVSKDDENVMQTPLSKLNRIPTRKNEKLAALLEKSLKTQSQQQQSRKRNSLPIMRGRMHPKKLRNSLPSSSSASSFTNVSRTRSARVNLNERFAMMDRLNEETNVCVANTSPAAPVIKDISLDRSIIERYRKRIETIRHSARKSDKNEVFYGRSTSRRNLFDDSIDEEDNEGMATRSTVCIQKNRSGRSVQSSQKVYMAHALLNVYNRDPLNPPKLPKDAPFKLHRLIRPASKSDKKRLSKLRLRIAREKSGSSSLIKNSISCEIPETANSSRDMKTKFEEVEENFSNGSEKFEDIDRKEIPKNGRSEKIEDLLRNPSVKKLPKKLGGTPRSVETESGSPNQSSRKNSNKGRRKSSYFSNGMSSSNSKTPDSCDSVASEKSAKTGTMDDASETARSPYVNSSSVSEKSGSATILEEQIRKTGQNATTNKIESENGKQENLGEALCKMKKQEKVDTS</sequence>
<evidence type="ECO:0000313" key="4">
    <source>
        <dbReference type="Proteomes" id="UP000024404"/>
    </source>
</evidence>
<feature type="compositionally biased region" description="Low complexity" evidence="1">
    <location>
        <begin position="841"/>
        <end position="855"/>
    </location>
</feature>
<proteinExistence type="predicted"/>
<reference evidence="4" key="1">
    <citation type="submission" date="2013-10" db="EMBL/GenBank/DDBJ databases">
        <title>Genome sequencing of Onchocerca volvulus.</title>
        <authorList>
            <person name="Cotton J."/>
            <person name="Tsai J."/>
            <person name="Stanley E."/>
            <person name="Tracey A."/>
            <person name="Holroyd N."/>
            <person name="Lustigman S."/>
            <person name="Berriman M."/>
        </authorList>
    </citation>
    <scope>NUCLEOTIDE SEQUENCE</scope>
</reference>
<evidence type="ECO:0000256" key="1">
    <source>
        <dbReference type="SAM" id="MobiDB-lite"/>
    </source>
</evidence>
<feature type="region of interest" description="Disordered" evidence="1">
    <location>
        <begin position="60"/>
        <end position="84"/>
    </location>
</feature>
<feature type="compositionally biased region" description="Low complexity" evidence="1">
    <location>
        <begin position="480"/>
        <end position="489"/>
    </location>
</feature>
<accession>A0A8R1TM22</accession>
<feature type="compositionally biased region" description="Basic and acidic residues" evidence="1">
    <location>
        <begin position="442"/>
        <end position="452"/>
    </location>
</feature>
<feature type="region of interest" description="Disordered" evidence="1">
    <location>
        <begin position="480"/>
        <end position="527"/>
    </location>
</feature>
<dbReference type="AlphaFoldDB" id="A0A8R1TM22"/>
<protein>
    <recommendedName>
        <fullName evidence="2">Treslin STD domain-containing protein</fullName>
    </recommendedName>
</protein>
<feature type="compositionally biased region" description="Basic and acidic residues" evidence="1">
    <location>
        <begin position="381"/>
        <end position="410"/>
    </location>
</feature>